<keyword evidence="12" id="KW-0539">Nucleus</keyword>
<dbReference type="GO" id="GO:0005634">
    <property type="term" value="C:nucleus"/>
    <property type="evidence" value="ECO:0007669"/>
    <property type="project" value="UniProtKB-SubCell"/>
</dbReference>
<dbReference type="EC" id="2.7.7.19" evidence="5"/>
<dbReference type="Gene3D" id="1.10.1410.10">
    <property type="match status" value="1"/>
</dbReference>
<evidence type="ECO:0000256" key="2">
    <source>
        <dbReference type="ARBA" id="ARBA00001946"/>
    </source>
</evidence>
<keyword evidence="14" id="KW-0472">Membrane</keyword>
<evidence type="ECO:0000259" key="15">
    <source>
        <dbReference type="Pfam" id="PF04926"/>
    </source>
</evidence>
<evidence type="ECO:0000259" key="17">
    <source>
        <dbReference type="Pfam" id="PF20750"/>
    </source>
</evidence>
<dbReference type="GO" id="GO:0003723">
    <property type="term" value="F:RNA binding"/>
    <property type="evidence" value="ECO:0007669"/>
    <property type="project" value="InterPro"/>
</dbReference>
<dbReference type="SUPFAM" id="SSF81631">
    <property type="entry name" value="PAP/OAS1 substrate-binding domain"/>
    <property type="match status" value="1"/>
</dbReference>
<accession>A0A7S3JTP7</accession>
<dbReference type="GO" id="GO:0031123">
    <property type="term" value="P:RNA 3'-end processing"/>
    <property type="evidence" value="ECO:0007669"/>
    <property type="project" value="InterPro"/>
</dbReference>
<evidence type="ECO:0000256" key="11">
    <source>
        <dbReference type="ARBA" id="ARBA00022842"/>
    </source>
</evidence>
<evidence type="ECO:0000256" key="13">
    <source>
        <dbReference type="SAM" id="MobiDB-lite"/>
    </source>
</evidence>
<evidence type="ECO:0000256" key="9">
    <source>
        <dbReference type="ARBA" id="ARBA00022741"/>
    </source>
</evidence>
<feature type="compositionally biased region" description="Low complexity" evidence="13">
    <location>
        <begin position="411"/>
        <end position="433"/>
    </location>
</feature>
<feature type="domain" description="Poly(A) polymerase central" evidence="16">
    <location>
        <begin position="74"/>
        <end position="227"/>
    </location>
</feature>
<dbReference type="EMBL" id="HBIJ01007733">
    <property type="protein sequence ID" value="CAE0364721.1"/>
    <property type="molecule type" value="Transcribed_RNA"/>
</dbReference>
<proteinExistence type="inferred from homology"/>
<dbReference type="GO" id="GO:1990817">
    <property type="term" value="F:poly(A) RNA polymerase activity"/>
    <property type="evidence" value="ECO:0007669"/>
    <property type="project" value="UniProtKB-EC"/>
</dbReference>
<dbReference type="SUPFAM" id="SSF55003">
    <property type="entry name" value="PAP/Archaeal CCA-adding enzyme, C-terminal domain"/>
    <property type="match status" value="1"/>
</dbReference>
<comment type="subcellular location">
    <subcellularLocation>
        <location evidence="3">Nucleus</location>
    </subcellularLocation>
</comment>
<feature type="compositionally biased region" description="Basic and acidic residues" evidence="13">
    <location>
        <begin position="458"/>
        <end position="472"/>
    </location>
</feature>
<evidence type="ECO:0000256" key="8">
    <source>
        <dbReference type="ARBA" id="ARBA00022723"/>
    </source>
</evidence>
<dbReference type="GO" id="GO:0005524">
    <property type="term" value="F:ATP binding"/>
    <property type="evidence" value="ECO:0007669"/>
    <property type="project" value="UniProtKB-KW"/>
</dbReference>
<evidence type="ECO:0000256" key="4">
    <source>
        <dbReference type="ARBA" id="ARBA00010912"/>
    </source>
</evidence>
<feature type="region of interest" description="Disordered" evidence="13">
    <location>
        <begin position="399"/>
        <end position="561"/>
    </location>
</feature>
<dbReference type="PANTHER" id="PTHR10682:SF10">
    <property type="entry name" value="POLYNUCLEOTIDE ADENYLYLTRANSFERASE"/>
    <property type="match status" value="1"/>
</dbReference>
<dbReference type="InterPro" id="IPR011068">
    <property type="entry name" value="NuclTrfase_I-like_C"/>
</dbReference>
<evidence type="ECO:0000259" key="16">
    <source>
        <dbReference type="Pfam" id="PF04928"/>
    </source>
</evidence>
<keyword evidence="9" id="KW-0547">Nucleotide-binding</keyword>
<evidence type="ECO:0000256" key="10">
    <source>
        <dbReference type="ARBA" id="ARBA00022840"/>
    </source>
</evidence>
<evidence type="ECO:0000313" key="18">
    <source>
        <dbReference type="EMBL" id="CAE0364721.1"/>
    </source>
</evidence>
<feature type="transmembrane region" description="Helical" evidence="14">
    <location>
        <begin position="90"/>
        <end position="110"/>
    </location>
</feature>
<evidence type="ECO:0000256" key="1">
    <source>
        <dbReference type="ARBA" id="ARBA00001936"/>
    </source>
</evidence>
<name>A0A7S3JTP7_9STRA</name>
<dbReference type="SUPFAM" id="SSF81301">
    <property type="entry name" value="Nucleotidyltransferase"/>
    <property type="match status" value="1"/>
</dbReference>
<evidence type="ECO:0000256" key="12">
    <source>
        <dbReference type="ARBA" id="ARBA00023242"/>
    </source>
</evidence>
<evidence type="ECO:0000256" key="7">
    <source>
        <dbReference type="ARBA" id="ARBA00022679"/>
    </source>
</evidence>
<evidence type="ECO:0000256" key="5">
    <source>
        <dbReference type="ARBA" id="ARBA00012388"/>
    </source>
</evidence>
<keyword evidence="11" id="KW-0460">Magnesium</keyword>
<comment type="cofactor">
    <cofactor evidence="1">
        <name>Mn(2+)</name>
        <dbReference type="ChEBI" id="CHEBI:29035"/>
    </cofactor>
</comment>
<protein>
    <recommendedName>
        <fullName evidence="5">polynucleotide adenylyltransferase</fullName>
        <ecNumber evidence="5">2.7.7.19</ecNumber>
    </recommendedName>
</protein>
<keyword evidence="14" id="KW-0812">Transmembrane</keyword>
<feature type="domain" description="Poly(A) polymerase nucleotidyltransferase" evidence="17">
    <location>
        <begin position="2"/>
        <end position="68"/>
    </location>
</feature>
<keyword evidence="8" id="KW-0479">Metal-binding</keyword>
<reference evidence="18" key="1">
    <citation type="submission" date="2021-01" db="EMBL/GenBank/DDBJ databases">
        <authorList>
            <person name="Corre E."/>
            <person name="Pelletier E."/>
            <person name="Niang G."/>
            <person name="Scheremetjew M."/>
            <person name="Finn R."/>
            <person name="Kale V."/>
            <person name="Holt S."/>
            <person name="Cochrane G."/>
            <person name="Meng A."/>
            <person name="Brown T."/>
            <person name="Cohen L."/>
        </authorList>
    </citation>
    <scope>NUCLEOTIDE SEQUENCE</scope>
    <source>
        <strain evidence="18">CCMP1510</strain>
    </source>
</reference>
<dbReference type="InterPro" id="IPR007010">
    <property type="entry name" value="PolA_pol_RNA-bd_dom"/>
</dbReference>
<feature type="domain" description="Poly(A) polymerase RNA-binding" evidence="15">
    <location>
        <begin position="262"/>
        <end position="306"/>
    </location>
</feature>
<comment type="similarity">
    <text evidence="4">Belongs to the poly(A) polymerase family.</text>
</comment>
<dbReference type="AlphaFoldDB" id="A0A7S3JTP7"/>
<evidence type="ECO:0000256" key="3">
    <source>
        <dbReference type="ARBA" id="ARBA00004123"/>
    </source>
</evidence>
<feature type="compositionally biased region" description="Polar residues" evidence="13">
    <location>
        <begin position="399"/>
        <end position="410"/>
    </location>
</feature>
<gene>
    <name evidence="18" type="ORF">ALAG00032_LOCUS5462</name>
</gene>
<dbReference type="Pfam" id="PF04928">
    <property type="entry name" value="PAP_central"/>
    <property type="match status" value="1"/>
</dbReference>
<evidence type="ECO:0000256" key="6">
    <source>
        <dbReference type="ARBA" id="ARBA00022664"/>
    </source>
</evidence>
<dbReference type="InterPro" id="IPR007012">
    <property type="entry name" value="PolA_pol_cen_dom"/>
</dbReference>
<dbReference type="GO" id="GO:0046872">
    <property type="term" value="F:metal ion binding"/>
    <property type="evidence" value="ECO:0007669"/>
    <property type="project" value="UniProtKB-KW"/>
</dbReference>
<organism evidence="18">
    <name type="scientific">Aureoumbra lagunensis</name>
    <dbReference type="NCBI Taxonomy" id="44058"/>
    <lineage>
        <taxon>Eukaryota</taxon>
        <taxon>Sar</taxon>
        <taxon>Stramenopiles</taxon>
        <taxon>Ochrophyta</taxon>
        <taxon>Pelagophyceae</taxon>
        <taxon>Pelagomonadales</taxon>
        <taxon>Aureoumbra</taxon>
    </lineage>
</organism>
<dbReference type="Gene3D" id="3.30.70.590">
    <property type="entry name" value="Poly(A) polymerase predicted RNA binding domain"/>
    <property type="match status" value="1"/>
</dbReference>
<feature type="compositionally biased region" description="Polar residues" evidence="13">
    <location>
        <begin position="476"/>
        <end position="512"/>
    </location>
</feature>
<comment type="cofactor">
    <cofactor evidence="2">
        <name>Mg(2+)</name>
        <dbReference type="ChEBI" id="CHEBI:18420"/>
    </cofactor>
</comment>
<sequence length="561" mass="63689">MPVRDAYTPVIKLRCGETDVDLLFVSLDELRLPSPLNVLDDRLLRNLDQGAIRSLNGVRVAEMLLTLVPDVQIFRLALRAVKRWARAKGLYSNVLGLLGGVNCAILVTFVCQRYPNAAASVILARFFRIFDSWEWPNPVLIAPPAVPPVFDTNKNSTKDDDTPLDGGMHNRYVAWNPRINPRDRAHLAPIVTPAHPTMNSSYNIGEPQLRAIRDELKLGVENTRRIDRLANDLFMTSQSIDNEESKINRLKDLWREFFGPSDFFHAHRHYVQIDVIAKDDDSLRRWFAWCESRLRGLVVALDTPGYVKARPHATPIEHKDSSQQRRIRSFFIGLSFEGHVQHIDLTPCVRDFSERVNKWEHLAGDMDLELDHVLSDQLPSWVWEHQRTWYHIAQHDDYTTTNKKSTNPELTNNDDSLSTSNSTNTTSIATDTTQKNTATENGEDRADKAPTPPPPSTRPEKSDRQRTRHREEDESQSSMQHDTPQTARVNRTNRSSANPSSIETIPNANGEQNEQKIGEEISSPLSSPAKKARGPDISDDSQASHDKPIQMSYAQALLKQR</sequence>
<dbReference type="InterPro" id="IPR043519">
    <property type="entry name" value="NT_sf"/>
</dbReference>
<evidence type="ECO:0000256" key="14">
    <source>
        <dbReference type="SAM" id="Phobius"/>
    </source>
</evidence>
<feature type="domain" description="Poly(A) polymerase RNA-binding" evidence="15">
    <location>
        <begin position="316"/>
        <end position="386"/>
    </location>
</feature>
<keyword evidence="10" id="KW-0067">ATP-binding</keyword>
<dbReference type="PANTHER" id="PTHR10682">
    <property type="entry name" value="POLY A POLYMERASE"/>
    <property type="match status" value="1"/>
</dbReference>
<dbReference type="Pfam" id="PF04926">
    <property type="entry name" value="PAP_RNA-bind"/>
    <property type="match status" value="2"/>
</dbReference>
<dbReference type="Pfam" id="PF20750">
    <property type="entry name" value="PAP_NTPase"/>
    <property type="match status" value="1"/>
</dbReference>
<dbReference type="InterPro" id="IPR048840">
    <property type="entry name" value="PolA_pol_NTPase"/>
</dbReference>
<keyword evidence="14" id="KW-1133">Transmembrane helix</keyword>
<keyword evidence="6" id="KW-0507">mRNA processing</keyword>
<dbReference type="GO" id="GO:0006397">
    <property type="term" value="P:mRNA processing"/>
    <property type="evidence" value="ECO:0007669"/>
    <property type="project" value="UniProtKB-KW"/>
</dbReference>
<keyword evidence="7" id="KW-0808">Transferase</keyword>